<dbReference type="Proteomes" id="UP000231553">
    <property type="component" value="Unassembled WGS sequence"/>
</dbReference>
<evidence type="ECO:0000259" key="1">
    <source>
        <dbReference type="Pfam" id="PF07883"/>
    </source>
</evidence>
<protein>
    <submittedName>
        <fullName evidence="2">Cupin domain-containing protein</fullName>
    </submittedName>
</protein>
<dbReference type="InterPro" id="IPR053146">
    <property type="entry name" value="QDO-like"/>
</dbReference>
<dbReference type="EMBL" id="PGTB01000192">
    <property type="protein sequence ID" value="PJE34359.1"/>
    <property type="molecule type" value="Genomic_DNA"/>
</dbReference>
<dbReference type="SUPFAM" id="SSF51182">
    <property type="entry name" value="RmlC-like cupins"/>
    <property type="match status" value="1"/>
</dbReference>
<dbReference type="RefSeq" id="WP_100164641.1">
    <property type="nucleotide sequence ID" value="NZ_PGTB01000192.1"/>
</dbReference>
<dbReference type="Pfam" id="PF07883">
    <property type="entry name" value="Cupin_2"/>
    <property type="match status" value="1"/>
</dbReference>
<name>A0A2M8IV19_9RHOB</name>
<organism evidence="2 3">
    <name type="scientific">Pseudooceanicola lipolyticus</name>
    <dbReference type="NCBI Taxonomy" id="2029104"/>
    <lineage>
        <taxon>Bacteria</taxon>
        <taxon>Pseudomonadati</taxon>
        <taxon>Pseudomonadota</taxon>
        <taxon>Alphaproteobacteria</taxon>
        <taxon>Rhodobacterales</taxon>
        <taxon>Paracoccaceae</taxon>
        <taxon>Pseudooceanicola</taxon>
    </lineage>
</organism>
<dbReference type="InterPro" id="IPR014710">
    <property type="entry name" value="RmlC-like_jellyroll"/>
</dbReference>
<dbReference type="OrthoDB" id="5290459at2"/>
<dbReference type="PANTHER" id="PTHR36440">
    <property type="entry name" value="PUTATIVE (AFU_ORTHOLOGUE AFUA_8G07350)-RELATED"/>
    <property type="match status" value="1"/>
</dbReference>
<feature type="domain" description="Cupin type-2" evidence="1">
    <location>
        <begin position="48"/>
        <end position="114"/>
    </location>
</feature>
<proteinExistence type="predicted"/>
<evidence type="ECO:0000313" key="2">
    <source>
        <dbReference type="EMBL" id="PJE34359.1"/>
    </source>
</evidence>
<keyword evidence="3" id="KW-1185">Reference proteome</keyword>
<dbReference type="InterPro" id="IPR011051">
    <property type="entry name" value="RmlC_Cupin_sf"/>
</dbReference>
<accession>A0A2M8IV19</accession>
<gene>
    <name evidence="2" type="ORF">CVM52_22665</name>
</gene>
<dbReference type="Gene3D" id="2.60.120.10">
    <property type="entry name" value="Jelly Rolls"/>
    <property type="match status" value="1"/>
</dbReference>
<evidence type="ECO:0000313" key="3">
    <source>
        <dbReference type="Proteomes" id="UP000231553"/>
    </source>
</evidence>
<dbReference type="InterPro" id="IPR013096">
    <property type="entry name" value="Cupin_2"/>
</dbReference>
<reference evidence="2 3" key="1">
    <citation type="journal article" date="2018" name="Int. J. Syst. Evol. Microbiol.">
        <title>Pseudooceanicola lipolyticus sp. nov., a marine alphaproteobacterium, reclassification of Oceanicola flagellatus as Pseudooceanicola flagellatus comb. nov. and emended description of the genus Pseudooceanicola.</title>
        <authorList>
            <person name="Huang M.-M."/>
            <person name="Guo L.-L."/>
            <person name="Wu Y.-H."/>
            <person name="Lai Q.-L."/>
            <person name="Shao Z.-Z."/>
            <person name="Wang C.-S."/>
            <person name="Wu M."/>
            <person name="Xu X.-W."/>
        </authorList>
    </citation>
    <scope>NUCLEOTIDE SEQUENCE [LARGE SCALE GENOMIC DNA]</scope>
    <source>
        <strain evidence="2 3">157</strain>
    </source>
</reference>
<comment type="caution">
    <text evidence="2">The sequence shown here is derived from an EMBL/GenBank/DDBJ whole genome shotgun (WGS) entry which is preliminary data.</text>
</comment>
<dbReference type="PANTHER" id="PTHR36440:SF1">
    <property type="entry name" value="PUTATIVE (AFU_ORTHOLOGUE AFUA_8G07350)-RELATED"/>
    <property type="match status" value="1"/>
</dbReference>
<dbReference type="AlphaFoldDB" id="A0A2M8IV19"/>
<sequence>MTLQQTIPAPALAVPVQKAAAQPRRFLSFTARILGNGTDTGGLHAVELQLPPGESSPWHVHHDEDEWFHLIEGEVEVLVGDSRTVLGAGGFAFGPRDVPHGFRVISATPARLVLLTVGGRFSDFVVENSEPIEDSGAADAAAPDIARLVASAARYGQEILGPLPA</sequence>